<proteinExistence type="predicted"/>
<keyword evidence="2" id="KW-1185">Reference proteome</keyword>
<dbReference type="AlphaFoldDB" id="A0AAV2P1Q0"/>
<gene>
    <name evidence="1" type="ORF">LPLAT_LOCUS11038</name>
</gene>
<dbReference type="Proteomes" id="UP001497644">
    <property type="component" value="Chromosome 6"/>
</dbReference>
<name>A0AAV2P1Q0_9HYME</name>
<accession>A0AAV2P1Q0</accession>
<reference evidence="1" key="1">
    <citation type="submission" date="2024-04" db="EMBL/GenBank/DDBJ databases">
        <authorList>
            <consortium name="Molecular Ecology Group"/>
        </authorList>
    </citation>
    <scope>NUCLEOTIDE SEQUENCE</scope>
</reference>
<evidence type="ECO:0000313" key="2">
    <source>
        <dbReference type="Proteomes" id="UP001497644"/>
    </source>
</evidence>
<sequence>MLMSISPVFDFRYWSNSVTNSSLLGYVNQCRVSSSAQNNRRNVRSTASRYAIAPLDSCKSAISSLRPQAYS</sequence>
<evidence type="ECO:0000313" key="1">
    <source>
        <dbReference type="EMBL" id="CAL1685585.1"/>
    </source>
</evidence>
<organism evidence="1 2">
    <name type="scientific">Lasius platythorax</name>
    <dbReference type="NCBI Taxonomy" id="488582"/>
    <lineage>
        <taxon>Eukaryota</taxon>
        <taxon>Metazoa</taxon>
        <taxon>Ecdysozoa</taxon>
        <taxon>Arthropoda</taxon>
        <taxon>Hexapoda</taxon>
        <taxon>Insecta</taxon>
        <taxon>Pterygota</taxon>
        <taxon>Neoptera</taxon>
        <taxon>Endopterygota</taxon>
        <taxon>Hymenoptera</taxon>
        <taxon>Apocrita</taxon>
        <taxon>Aculeata</taxon>
        <taxon>Formicoidea</taxon>
        <taxon>Formicidae</taxon>
        <taxon>Formicinae</taxon>
        <taxon>Lasius</taxon>
        <taxon>Lasius</taxon>
    </lineage>
</organism>
<dbReference type="EMBL" id="OZ034829">
    <property type="protein sequence ID" value="CAL1685585.1"/>
    <property type="molecule type" value="Genomic_DNA"/>
</dbReference>
<protein>
    <submittedName>
        <fullName evidence="1">Uncharacterized protein</fullName>
    </submittedName>
</protein>